<dbReference type="Pfam" id="PF08388">
    <property type="entry name" value="GIIM"/>
    <property type="match status" value="1"/>
</dbReference>
<feature type="domain" description="Group II intron maturase-specific" evidence="1">
    <location>
        <begin position="273"/>
        <end position="351"/>
    </location>
</feature>
<dbReference type="AlphaFoldDB" id="A0A3G3LLE7"/>
<evidence type="ECO:0000313" key="2">
    <source>
        <dbReference type="EMBL" id="AYQ93531.1"/>
    </source>
</evidence>
<dbReference type="InterPro" id="IPR013597">
    <property type="entry name" value="Mat_intron_G2"/>
</dbReference>
<evidence type="ECO:0000259" key="1">
    <source>
        <dbReference type="Pfam" id="PF08388"/>
    </source>
</evidence>
<dbReference type="RefSeq" id="YP_009541071.1">
    <property type="nucleotide sequence ID" value="NC_039970.1"/>
</dbReference>
<geneLocation type="chloroplast" evidence="2"/>
<name>A0A3G3LLE7_9EUGL</name>
<organism evidence="2">
    <name type="scientific">Lepocinclis playfairiana</name>
    <dbReference type="NCBI Taxonomy" id="1403386"/>
    <lineage>
        <taxon>Eukaryota</taxon>
        <taxon>Discoba</taxon>
        <taxon>Euglenozoa</taxon>
        <taxon>Euglenida</taxon>
        <taxon>Spirocuta</taxon>
        <taxon>Euglenophyceae</taxon>
        <taxon>Euglenales</taxon>
        <taxon>Phacaceae</taxon>
        <taxon>Lepocinclis</taxon>
    </lineage>
</organism>
<dbReference type="GeneID" id="38462545"/>
<dbReference type="EMBL" id="MH898671">
    <property type="protein sequence ID" value="AYQ93531.1"/>
    <property type="molecule type" value="Genomic_DNA"/>
</dbReference>
<proteinExistence type="predicted"/>
<sequence length="473" mass="56297">MLIFLLLFEDIFTLIENKVSFFQSQIFLFTSSFQFTFVNLFQRLFMSSIFSRLSVVHEIFFPEFHFLLSETRRLQLVFSIRKKLLSTSFSSVYFSKCNGGSSFFKIPNLYFLLYSRLFLLSFNPYSEKFLNRFSFYFRPFRSSHEAFSFLKINIMLRIKYSVFYCFLIRKSLGSTSLTSYFYEDFLRLSFPNLNPKFKILHFRNNLYIFSLSKNNLFTLEKFVDFFLYSSGFSSSFALMKVGSISKQLDFNGWKFFLSRSGNFYGTISFDNIRSHKRIIKVVLKKSFSENFVFTLNKLNSLIYDWSNHYGCADFVTDVFSELDVYLYKLIWNWAKRRHPRRPSTWVYSKYWRFSVSCNSWTFFFVDSSTGKIIFLNSHKAYALKVYRLPSSMSVFALQNLNKIGLIWLKKYTQTLSTISLHLYKYQSGRCFCCNKLFSDVGPRSTKIIKLATINYGKYLNNCCLVHKYCVLFI</sequence>
<keyword evidence="2" id="KW-0150">Chloroplast</keyword>
<keyword evidence="2" id="KW-0934">Plastid</keyword>
<accession>A0A3G3LLE7</accession>
<protein>
    <submittedName>
        <fullName evidence="2">RoaA</fullName>
    </submittedName>
</protein>
<reference evidence="2" key="1">
    <citation type="journal article" date="2018" name="Sci. Rep.">
        <title>Dynamic evolution of inverted repeats in Euglenophyta plastid genomes.</title>
        <authorList>
            <person name="Karnkowska A."/>
            <person name="Bennett M.S."/>
            <person name="Triemer R.E."/>
        </authorList>
    </citation>
    <scope>NUCLEOTIDE SEQUENCE</scope>
</reference>